<evidence type="ECO:0000313" key="2">
    <source>
        <dbReference type="EMBL" id="MDI2091022.1"/>
    </source>
</evidence>
<dbReference type="Pfam" id="PF04069">
    <property type="entry name" value="OpuAC"/>
    <property type="match status" value="1"/>
</dbReference>
<name>A0ABT6Q1N7_9PROT</name>
<proteinExistence type="predicted"/>
<gene>
    <name evidence="2" type="ORF">QJV27_06530</name>
</gene>
<organism evidence="2 3">
    <name type="scientific">Commensalibacter oyaizuii</name>
    <dbReference type="NCBI Taxonomy" id="3043873"/>
    <lineage>
        <taxon>Bacteria</taxon>
        <taxon>Pseudomonadati</taxon>
        <taxon>Pseudomonadota</taxon>
        <taxon>Alphaproteobacteria</taxon>
        <taxon>Acetobacterales</taxon>
        <taxon>Acetobacteraceae</taxon>
    </lineage>
</organism>
<accession>A0ABT6Q1N7</accession>
<sequence length="258" mass="29021">MKSISIKSLKLGFFDTVLHEATAAAVLRVLEAHDIFDIEFITGEKAALIQELKAGEIDIFTTLWLPDVHNSLINDFPLMKSIGTLYHPTLFFALPVQFQSEISSIDHLKSVDSIHRNVEVPATLYEKVQEIFVAYGLLESGYSLIPVADEAAFKRYQQILQSQEGKIIIGYHPSFLDDDQRLYSLQDPKAMVNSEQRATILIRDRIVSVLGSDLIDELAEMTLGNQVVKLMEHAVRVNGMDAHEAAEEWQRGKLVVRA</sequence>
<dbReference type="Gene3D" id="3.40.190.100">
    <property type="entry name" value="Glycine betaine-binding periplasmic protein, domain 2"/>
    <property type="match status" value="1"/>
</dbReference>
<comment type="caution">
    <text evidence="2">The sequence shown here is derived from an EMBL/GenBank/DDBJ whole genome shotgun (WGS) entry which is preliminary data.</text>
</comment>
<evidence type="ECO:0000259" key="1">
    <source>
        <dbReference type="Pfam" id="PF04069"/>
    </source>
</evidence>
<dbReference type="RefSeq" id="WP_281448133.1">
    <property type="nucleotide sequence ID" value="NZ_JASBAO010000001.1"/>
</dbReference>
<dbReference type="InterPro" id="IPR007210">
    <property type="entry name" value="ABC_Gly_betaine_transp_sub-bd"/>
</dbReference>
<keyword evidence="3" id="KW-1185">Reference proteome</keyword>
<feature type="domain" description="ABC-type glycine betaine transport system substrate-binding" evidence="1">
    <location>
        <begin position="8"/>
        <end position="249"/>
    </location>
</feature>
<protein>
    <submittedName>
        <fullName evidence="2">Glycine betaine ABC transporter substrate-binding protein</fullName>
    </submittedName>
</protein>
<evidence type="ECO:0000313" key="3">
    <source>
        <dbReference type="Proteomes" id="UP001431634"/>
    </source>
</evidence>
<dbReference type="Gene3D" id="3.40.190.10">
    <property type="entry name" value="Periplasmic binding protein-like II"/>
    <property type="match status" value="1"/>
</dbReference>
<dbReference type="Proteomes" id="UP001431634">
    <property type="component" value="Unassembled WGS sequence"/>
</dbReference>
<dbReference type="SUPFAM" id="SSF53850">
    <property type="entry name" value="Periplasmic binding protein-like II"/>
    <property type="match status" value="1"/>
</dbReference>
<dbReference type="EMBL" id="JASBAO010000001">
    <property type="protein sequence ID" value="MDI2091022.1"/>
    <property type="molecule type" value="Genomic_DNA"/>
</dbReference>
<reference evidence="2" key="1">
    <citation type="submission" date="2023-05" db="EMBL/GenBank/DDBJ databases">
        <title>Whole genome sequence of Commensalibacter sp.</title>
        <authorList>
            <person name="Charoenyingcharoen P."/>
            <person name="Yukphan P."/>
        </authorList>
    </citation>
    <scope>NUCLEOTIDE SEQUENCE</scope>
    <source>
        <strain evidence="2">TBRC 16381</strain>
    </source>
</reference>